<dbReference type="Pfam" id="PF13369">
    <property type="entry name" value="Transglut_core2"/>
    <property type="match status" value="1"/>
</dbReference>
<sequence length="75" mass="8639">MPVIFPTQLILRIESLEGEMWLINPFNGETLDEHTLEVWLKGNISPVAELFNEDLDEADNAEVIRKLLDYAEILL</sequence>
<dbReference type="EMBL" id="UGXG01000002">
    <property type="protein sequence ID" value="SUG47493.1"/>
    <property type="molecule type" value="Genomic_DNA"/>
</dbReference>
<feature type="domain" description="Protein SirB1 N-terminal" evidence="2">
    <location>
        <begin position="2"/>
        <end position="68"/>
    </location>
</feature>
<evidence type="ECO:0000313" key="4">
    <source>
        <dbReference type="Proteomes" id="UP000254741"/>
    </source>
</evidence>
<dbReference type="AlphaFoldDB" id="A0A379TB04"/>
<comment type="similarity">
    <text evidence="1">Belongs to the UPF0162 family.</text>
</comment>
<dbReference type="InterPro" id="IPR032698">
    <property type="entry name" value="SirB1_N"/>
</dbReference>
<organism evidence="3 4">
    <name type="scientific">Salmonella enterica subsp. arizonae</name>
    <dbReference type="NCBI Taxonomy" id="59203"/>
    <lineage>
        <taxon>Bacteria</taxon>
        <taxon>Pseudomonadati</taxon>
        <taxon>Pseudomonadota</taxon>
        <taxon>Gammaproteobacteria</taxon>
        <taxon>Enterobacterales</taxon>
        <taxon>Enterobacteriaceae</taxon>
        <taxon>Salmonella</taxon>
    </lineage>
</organism>
<dbReference type="Proteomes" id="UP000254741">
    <property type="component" value="Unassembled WGS sequence"/>
</dbReference>
<reference evidence="3 4" key="1">
    <citation type="submission" date="2018-06" db="EMBL/GenBank/DDBJ databases">
        <authorList>
            <consortium name="Pathogen Informatics"/>
            <person name="Doyle S."/>
        </authorList>
    </citation>
    <scope>NUCLEOTIDE SEQUENCE [LARGE SCALE GENOMIC DNA]</scope>
    <source>
        <strain evidence="3 4">NCTC8297</strain>
    </source>
</reference>
<protein>
    <submittedName>
        <fullName evidence="3">Transcriptional regulator</fullName>
    </submittedName>
</protein>
<name>A0A379TB04_SALER</name>
<evidence type="ECO:0000313" key="3">
    <source>
        <dbReference type="EMBL" id="SUG47493.1"/>
    </source>
</evidence>
<accession>A0A379TB04</accession>
<evidence type="ECO:0000256" key="1">
    <source>
        <dbReference type="ARBA" id="ARBA00007100"/>
    </source>
</evidence>
<evidence type="ECO:0000259" key="2">
    <source>
        <dbReference type="Pfam" id="PF13369"/>
    </source>
</evidence>
<proteinExistence type="inferred from homology"/>
<gene>
    <name evidence="3" type="primary">ychA_1</name>
    <name evidence="3" type="ORF">NCTC8297_02761</name>
</gene>